<dbReference type="RefSeq" id="WP_084868199.1">
    <property type="nucleotide sequence ID" value="NZ_LNVH01000004.1"/>
</dbReference>
<reference evidence="1 2" key="1">
    <citation type="journal article" date="2016" name="PLoS ONE">
        <title>Comparative Genomics Analysis of Streptococcus tigurinus Strains Identifies Genetic Elements Specifically and Uniquely Present in Highly Virulent Strains.</title>
        <authorList>
            <person name="Diene S.M."/>
            <person name="Francois P."/>
            <person name="Zbinden A."/>
            <person name="Entenza J.M."/>
            <person name="Resch G."/>
        </authorList>
    </citation>
    <scope>NUCLEOTIDE SEQUENCE [LARGE SCALE GENOMIC DNA]</scope>
    <source>
        <strain evidence="1 2">859</strain>
    </source>
</reference>
<accession>A0A1X0WZ46</accession>
<dbReference type="Proteomes" id="UP000192532">
    <property type="component" value="Unassembled WGS sequence"/>
</dbReference>
<evidence type="ECO:0000313" key="2">
    <source>
        <dbReference type="Proteomes" id="UP000192532"/>
    </source>
</evidence>
<organism evidence="1 2">
    <name type="scientific">Streptococcus oralis subsp. tigurinus</name>
    <dbReference type="NCBI Taxonomy" id="1077464"/>
    <lineage>
        <taxon>Bacteria</taxon>
        <taxon>Bacillati</taxon>
        <taxon>Bacillota</taxon>
        <taxon>Bacilli</taxon>
        <taxon>Lactobacillales</taxon>
        <taxon>Streptococcaceae</taxon>
        <taxon>Streptococcus</taxon>
    </lineage>
</organism>
<proteinExistence type="predicted"/>
<dbReference type="AlphaFoldDB" id="A0A1X0WZ46"/>
<gene>
    <name evidence="1" type="ORF">ATE37_01880</name>
</gene>
<comment type="caution">
    <text evidence="1">The sequence shown here is derived from an EMBL/GenBank/DDBJ whole genome shotgun (WGS) entry which is preliminary data.</text>
</comment>
<dbReference type="EMBL" id="LNVH01000004">
    <property type="protein sequence ID" value="ORJ32090.1"/>
    <property type="molecule type" value="Genomic_DNA"/>
</dbReference>
<sequence>MFFWKNEKIYNQFKKISERYKSHFGEDFPVYLIIPFEVDEEAISKYNSVVDSCIKKNEAFEKPIDYDDRIY</sequence>
<name>A0A1X0WZ46_STROR</name>
<evidence type="ECO:0000313" key="1">
    <source>
        <dbReference type="EMBL" id="ORJ32090.1"/>
    </source>
</evidence>
<protein>
    <submittedName>
        <fullName evidence="1">Uncharacterized protein</fullName>
    </submittedName>
</protein>